<dbReference type="GO" id="GO:0015288">
    <property type="term" value="F:porin activity"/>
    <property type="evidence" value="ECO:0007669"/>
    <property type="project" value="TreeGrafter"/>
</dbReference>
<dbReference type="Pfam" id="PF02321">
    <property type="entry name" value="OEP"/>
    <property type="match status" value="2"/>
</dbReference>
<evidence type="ECO:0000256" key="7">
    <source>
        <dbReference type="ARBA" id="ARBA00023237"/>
    </source>
</evidence>
<keyword evidence="5" id="KW-0812">Transmembrane</keyword>
<dbReference type="PANTHER" id="PTHR30026">
    <property type="entry name" value="OUTER MEMBRANE PROTEIN TOLC"/>
    <property type="match status" value="1"/>
</dbReference>
<evidence type="ECO:0000256" key="2">
    <source>
        <dbReference type="ARBA" id="ARBA00007613"/>
    </source>
</evidence>
<evidence type="ECO:0000256" key="1">
    <source>
        <dbReference type="ARBA" id="ARBA00004442"/>
    </source>
</evidence>
<keyword evidence="3" id="KW-0813">Transport</keyword>
<evidence type="ECO:0000256" key="6">
    <source>
        <dbReference type="ARBA" id="ARBA00023136"/>
    </source>
</evidence>
<dbReference type="Proteomes" id="UP000610931">
    <property type="component" value="Unassembled WGS sequence"/>
</dbReference>
<evidence type="ECO:0000256" key="4">
    <source>
        <dbReference type="ARBA" id="ARBA00022452"/>
    </source>
</evidence>
<comment type="caution">
    <text evidence="8">The sequence shown here is derived from an EMBL/GenBank/DDBJ whole genome shotgun (WGS) entry which is preliminary data.</text>
</comment>
<comment type="subcellular location">
    <subcellularLocation>
        <location evidence="1">Cell outer membrane</location>
    </subcellularLocation>
</comment>
<proteinExistence type="inferred from homology"/>
<dbReference type="GO" id="GO:0009279">
    <property type="term" value="C:cell outer membrane"/>
    <property type="evidence" value="ECO:0007669"/>
    <property type="project" value="UniProtKB-SubCell"/>
</dbReference>
<reference evidence="8" key="1">
    <citation type="submission" date="2020-12" db="EMBL/GenBank/DDBJ databases">
        <title>Snuella sp. nov., isolated from sediment in Incheon.</title>
        <authorList>
            <person name="Kim W."/>
        </authorList>
    </citation>
    <scope>NUCLEOTIDE SEQUENCE</scope>
    <source>
        <strain evidence="8">CAU 1569</strain>
    </source>
</reference>
<sequence length="442" mass="49363">MNTKHIAVGILAVAGIIRLSAQQNLQVITPDQAVALALDNNYGIKLANNYVAMAENEASVLNSGHLPTVTGNAGAVYNLDNTEAEFSNGESTKLNGAESSRYNASINLNYTLFDGLGRAYNYKQLKQRYQLSELEARETIENTILQLFTVYYNVAQLTENTSAIRQTLTISKDRLVRATYQFDYGQSTKLGVLNAEVDINNDSINYINAYQQLKNIKRDLNVVTGNALPQDFEVDTDVDFLLQLNREKLLEKTLSNNIAVLQVDKGITITELDVRKGRSAYLPSVGLTGTYGWNKNNNNAASFLAVSTNTGLSGGVNLRWNLFDGGSTITRVKNAEIALENQKLMKEQLVMNITRDFNNAWDDYQNKLAIYRIQEANIVTSQNNFNRTQEKFKIGQVNSIEFRQAQLNLLNAELSRNQAKYQAKLAELQVLQLSGELLNVEF</sequence>
<keyword evidence="6" id="KW-0472">Membrane</keyword>
<keyword evidence="7" id="KW-0998">Cell outer membrane</keyword>
<evidence type="ECO:0000313" key="9">
    <source>
        <dbReference type="Proteomes" id="UP000610931"/>
    </source>
</evidence>
<dbReference type="SUPFAM" id="SSF56954">
    <property type="entry name" value="Outer membrane efflux proteins (OEP)"/>
    <property type="match status" value="1"/>
</dbReference>
<name>A0A8J7LNK3_9FLAO</name>
<evidence type="ECO:0000313" key="8">
    <source>
        <dbReference type="EMBL" id="MBJ6368038.1"/>
    </source>
</evidence>
<keyword evidence="9" id="KW-1185">Reference proteome</keyword>
<evidence type="ECO:0000256" key="3">
    <source>
        <dbReference type="ARBA" id="ARBA00022448"/>
    </source>
</evidence>
<evidence type="ECO:0000256" key="5">
    <source>
        <dbReference type="ARBA" id="ARBA00022692"/>
    </source>
</evidence>
<dbReference type="AlphaFoldDB" id="A0A8J7LNK3"/>
<accession>A0A8J7LNK3</accession>
<keyword evidence="4" id="KW-1134">Transmembrane beta strand</keyword>
<gene>
    <name evidence="8" type="ORF">JF259_08050</name>
</gene>
<dbReference type="PANTHER" id="PTHR30026:SF20">
    <property type="entry name" value="OUTER MEMBRANE PROTEIN TOLC"/>
    <property type="match status" value="1"/>
</dbReference>
<dbReference type="Gene3D" id="1.20.1600.10">
    <property type="entry name" value="Outer membrane efflux proteins (OEP)"/>
    <property type="match status" value="1"/>
</dbReference>
<dbReference type="GO" id="GO:0015562">
    <property type="term" value="F:efflux transmembrane transporter activity"/>
    <property type="evidence" value="ECO:0007669"/>
    <property type="project" value="InterPro"/>
</dbReference>
<dbReference type="RefSeq" id="WP_199114802.1">
    <property type="nucleotide sequence ID" value="NZ_JAELVQ010000008.1"/>
</dbReference>
<dbReference type="InterPro" id="IPR051906">
    <property type="entry name" value="TolC-like"/>
</dbReference>
<dbReference type="EMBL" id="JAELVQ010000008">
    <property type="protein sequence ID" value="MBJ6368038.1"/>
    <property type="molecule type" value="Genomic_DNA"/>
</dbReference>
<comment type="similarity">
    <text evidence="2">Belongs to the outer membrane factor (OMF) (TC 1.B.17) family.</text>
</comment>
<organism evidence="8 9">
    <name type="scientific">Snuella sedimenti</name>
    <dbReference type="NCBI Taxonomy" id="2798802"/>
    <lineage>
        <taxon>Bacteria</taxon>
        <taxon>Pseudomonadati</taxon>
        <taxon>Bacteroidota</taxon>
        <taxon>Flavobacteriia</taxon>
        <taxon>Flavobacteriales</taxon>
        <taxon>Flavobacteriaceae</taxon>
        <taxon>Snuella</taxon>
    </lineage>
</organism>
<protein>
    <submittedName>
        <fullName evidence="8">TolC family protein</fullName>
    </submittedName>
</protein>
<dbReference type="GO" id="GO:1990281">
    <property type="term" value="C:efflux pump complex"/>
    <property type="evidence" value="ECO:0007669"/>
    <property type="project" value="TreeGrafter"/>
</dbReference>
<dbReference type="InterPro" id="IPR003423">
    <property type="entry name" value="OMP_efflux"/>
</dbReference>